<keyword evidence="1 4" id="KW-0349">Heme</keyword>
<sequence length="212" mass="23461">MKRVLLICSVVAAFAGCSDPQSPGVEYMPDMYRSPSIEAYEEEKLFADHSGARMPAEGSIPRGFMPYQYENTTEGYEMAGKELKNPLPYSEELVSEGKEIYGKFCVHCHGKKGKGDGAVASNPKWPGPPPAYDGARLKDLPAGKIFHSITYGKGLMGPHAGQINQEDRWKLVYYVQTLQGKDLKAMQAEAGSDQKEMEEENKEDNNTENQDA</sequence>
<dbReference type="PANTHER" id="PTHR40394">
    <property type="entry name" value="LIPOPROTEIN-RELATED"/>
    <property type="match status" value="1"/>
</dbReference>
<evidence type="ECO:0000313" key="7">
    <source>
        <dbReference type="EMBL" id="KAB1063374.1"/>
    </source>
</evidence>
<evidence type="ECO:0000256" key="5">
    <source>
        <dbReference type="SAM" id="MobiDB-lite"/>
    </source>
</evidence>
<dbReference type="Gene3D" id="1.10.760.10">
    <property type="entry name" value="Cytochrome c-like domain"/>
    <property type="match status" value="1"/>
</dbReference>
<evidence type="ECO:0000256" key="1">
    <source>
        <dbReference type="ARBA" id="ARBA00022617"/>
    </source>
</evidence>
<dbReference type="PROSITE" id="PS51007">
    <property type="entry name" value="CYTC"/>
    <property type="match status" value="1"/>
</dbReference>
<organism evidence="7 8">
    <name type="scientific">Salibacter halophilus</name>
    <dbReference type="NCBI Taxonomy" id="1803916"/>
    <lineage>
        <taxon>Bacteria</taxon>
        <taxon>Pseudomonadati</taxon>
        <taxon>Bacteroidota</taxon>
        <taxon>Flavobacteriia</taxon>
        <taxon>Flavobacteriales</taxon>
        <taxon>Salibacteraceae</taxon>
        <taxon>Salibacter</taxon>
    </lineage>
</organism>
<keyword evidence="2 4" id="KW-0479">Metal-binding</keyword>
<reference evidence="7 8" key="1">
    <citation type="submission" date="2019-09" db="EMBL/GenBank/DDBJ databases">
        <title>Genomes of Cryomorphaceae.</title>
        <authorList>
            <person name="Bowman J.P."/>
        </authorList>
    </citation>
    <scope>NUCLEOTIDE SEQUENCE [LARGE SCALE GENOMIC DNA]</scope>
    <source>
        <strain evidence="7 8">KCTC 52047</strain>
    </source>
</reference>
<evidence type="ECO:0000256" key="2">
    <source>
        <dbReference type="ARBA" id="ARBA00022723"/>
    </source>
</evidence>
<dbReference type="PROSITE" id="PS51257">
    <property type="entry name" value="PROKAR_LIPOPROTEIN"/>
    <property type="match status" value="1"/>
</dbReference>
<comment type="caution">
    <text evidence="7">The sequence shown here is derived from an EMBL/GenBank/DDBJ whole genome shotgun (WGS) entry which is preliminary data.</text>
</comment>
<dbReference type="AlphaFoldDB" id="A0A6N6M4W3"/>
<evidence type="ECO:0000313" key="8">
    <source>
        <dbReference type="Proteomes" id="UP000435357"/>
    </source>
</evidence>
<dbReference type="GO" id="GO:0009055">
    <property type="term" value="F:electron transfer activity"/>
    <property type="evidence" value="ECO:0007669"/>
    <property type="project" value="InterPro"/>
</dbReference>
<feature type="region of interest" description="Disordered" evidence="5">
    <location>
        <begin position="185"/>
        <end position="212"/>
    </location>
</feature>
<dbReference type="Pfam" id="PF13442">
    <property type="entry name" value="Cytochrome_CBB3"/>
    <property type="match status" value="1"/>
</dbReference>
<evidence type="ECO:0000256" key="3">
    <source>
        <dbReference type="ARBA" id="ARBA00023004"/>
    </source>
</evidence>
<feature type="domain" description="Cytochrome c" evidence="6">
    <location>
        <begin position="92"/>
        <end position="179"/>
    </location>
</feature>
<keyword evidence="3 4" id="KW-0408">Iron</keyword>
<accession>A0A6N6M4W3</accession>
<dbReference type="InterPro" id="IPR009056">
    <property type="entry name" value="Cyt_c-like_dom"/>
</dbReference>
<gene>
    <name evidence="7" type="ORF">F3059_09905</name>
</gene>
<dbReference type="RefSeq" id="WP_151168761.1">
    <property type="nucleotide sequence ID" value="NZ_WACR01000008.1"/>
</dbReference>
<keyword evidence="8" id="KW-1185">Reference proteome</keyword>
<evidence type="ECO:0000256" key="4">
    <source>
        <dbReference type="PROSITE-ProRule" id="PRU00433"/>
    </source>
</evidence>
<protein>
    <submittedName>
        <fullName evidence="7">Cytochrome c</fullName>
    </submittedName>
</protein>
<dbReference type="GO" id="GO:0020037">
    <property type="term" value="F:heme binding"/>
    <property type="evidence" value="ECO:0007669"/>
    <property type="project" value="InterPro"/>
</dbReference>
<dbReference type="OrthoDB" id="9796771at2"/>
<dbReference type="EMBL" id="WACR01000008">
    <property type="protein sequence ID" value="KAB1063374.1"/>
    <property type="molecule type" value="Genomic_DNA"/>
</dbReference>
<dbReference type="SUPFAM" id="SSF46626">
    <property type="entry name" value="Cytochrome c"/>
    <property type="match status" value="1"/>
</dbReference>
<dbReference type="InterPro" id="IPR036909">
    <property type="entry name" value="Cyt_c-like_dom_sf"/>
</dbReference>
<name>A0A6N6M4W3_9FLAO</name>
<evidence type="ECO:0000259" key="6">
    <source>
        <dbReference type="PROSITE" id="PS51007"/>
    </source>
</evidence>
<dbReference type="GO" id="GO:0046872">
    <property type="term" value="F:metal ion binding"/>
    <property type="evidence" value="ECO:0007669"/>
    <property type="project" value="UniProtKB-KW"/>
</dbReference>
<dbReference type="PANTHER" id="PTHR40394:SF2">
    <property type="entry name" value="QUINOL:CYTOCHROME C OXIDOREDUCTASE MEMBRANE PROTEIN"/>
    <property type="match status" value="1"/>
</dbReference>
<proteinExistence type="predicted"/>
<dbReference type="Proteomes" id="UP000435357">
    <property type="component" value="Unassembled WGS sequence"/>
</dbReference>